<name>A0ABW3RY06_9BACL</name>
<proteinExistence type="predicted"/>
<accession>A0ABW3RY06</accession>
<gene>
    <name evidence="1" type="ORF">ACFQ3W_11350</name>
</gene>
<dbReference type="Proteomes" id="UP001597262">
    <property type="component" value="Unassembled WGS sequence"/>
</dbReference>
<sequence>MQILYNLLDELFIQKDQMNLAYKLFFGINPENPLPDASHLSRFHNHHEEQVRSMESW</sequence>
<dbReference type="RefSeq" id="WP_379319344.1">
    <property type="nucleotide sequence ID" value="NZ_JBHTLM010000007.1"/>
</dbReference>
<evidence type="ECO:0000313" key="1">
    <source>
        <dbReference type="EMBL" id="MFD1176892.1"/>
    </source>
</evidence>
<protein>
    <submittedName>
        <fullName evidence="1">Transposase</fullName>
    </submittedName>
</protein>
<keyword evidence="2" id="KW-1185">Reference proteome</keyword>
<organism evidence="1 2">
    <name type="scientific">Paenibacillus puldeungensis</name>
    <dbReference type="NCBI Taxonomy" id="696536"/>
    <lineage>
        <taxon>Bacteria</taxon>
        <taxon>Bacillati</taxon>
        <taxon>Bacillota</taxon>
        <taxon>Bacilli</taxon>
        <taxon>Bacillales</taxon>
        <taxon>Paenibacillaceae</taxon>
        <taxon>Paenibacillus</taxon>
    </lineage>
</organism>
<comment type="caution">
    <text evidence="1">The sequence shown here is derived from an EMBL/GenBank/DDBJ whole genome shotgun (WGS) entry which is preliminary data.</text>
</comment>
<reference evidence="2" key="1">
    <citation type="journal article" date="2019" name="Int. J. Syst. Evol. Microbiol.">
        <title>The Global Catalogue of Microorganisms (GCM) 10K type strain sequencing project: providing services to taxonomists for standard genome sequencing and annotation.</title>
        <authorList>
            <consortium name="The Broad Institute Genomics Platform"/>
            <consortium name="The Broad Institute Genome Sequencing Center for Infectious Disease"/>
            <person name="Wu L."/>
            <person name="Ma J."/>
        </authorList>
    </citation>
    <scope>NUCLEOTIDE SEQUENCE [LARGE SCALE GENOMIC DNA]</scope>
    <source>
        <strain evidence="2">CCUG 59189</strain>
    </source>
</reference>
<dbReference type="EMBL" id="JBHTLM010000007">
    <property type="protein sequence ID" value="MFD1176892.1"/>
    <property type="molecule type" value="Genomic_DNA"/>
</dbReference>
<evidence type="ECO:0000313" key="2">
    <source>
        <dbReference type="Proteomes" id="UP001597262"/>
    </source>
</evidence>